<keyword evidence="2" id="KW-1185">Reference proteome</keyword>
<gene>
    <name evidence="1" type="ORF">ACFSB2_01355</name>
</gene>
<evidence type="ECO:0000313" key="2">
    <source>
        <dbReference type="Proteomes" id="UP001597079"/>
    </source>
</evidence>
<proteinExistence type="predicted"/>
<accession>A0ABW4JD39</accession>
<dbReference type="Proteomes" id="UP001597079">
    <property type="component" value="Unassembled WGS sequence"/>
</dbReference>
<comment type="caution">
    <text evidence="1">The sequence shown here is derived from an EMBL/GenBank/DDBJ whole genome shotgun (WGS) entry which is preliminary data.</text>
</comment>
<reference evidence="2" key="1">
    <citation type="journal article" date="2019" name="Int. J. Syst. Evol. Microbiol.">
        <title>The Global Catalogue of Microorganisms (GCM) 10K type strain sequencing project: providing services to taxonomists for standard genome sequencing and annotation.</title>
        <authorList>
            <consortium name="The Broad Institute Genomics Platform"/>
            <consortium name="The Broad Institute Genome Sequencing Center for Infectious Disease"/>
            <person name="Wu L."/>
            <person name="Ma J."/>
        </authorList>
    </citation>
    <scope>NUCLEOTIDE SEQUENCE [LARGE SCALE GENOMIC DNA]</scope>
    <source>
        <strain evidence="2">CGMCC 1.12286</strain>
    </source>
</reference>
<dbReference type="RefSeq" id="WP_377940750.1">
    <property type="nucleotide sequence ID" value="NZ_JBHUCX010000004.1"/>
</dbReference>
<protein>
    <submittedName>
        <fullName evidence="1">Uncharacterized protein</fullName>
    </submittedName>
</protein>
<evidence type="ECO:0000313" key="1">
    <source>
        <dbReference type="EMBL" id="MFD1673370.1"/>
    </source>
</evidence>
<name>A0ABW4JD39_9BACL</name>
<organism evidence="1 2">
    <name type="scientific">Alicyclobacillus fodiniaquatilis</name>
    <dbReference type="NCBI Taxonomy" id="1661150"/>
    <lineage>
        <taxon>Bacteria</taxon>
        <taxon>Bacillati</taxon>
        <taxon>Bacillota</taxon>
        <taxon>Bacilli</taxon>
        <taxon>Bacillales</taxon>
        <taxon>Alicyclobacillaceae</taxon>
        <taxon>Alicyclobacillus</taxon>
    </lineage>
</organism>
<sequence length="139" mass="15422">MKRQWWLSIVIIALVIVFRLTTSGGALSLPPNATQMAGNQIRIPTVMENIDSQNNSSDPANDETWLLTRRGDGTYYVTVYVNDRPSRYTFAAGPVTHSNASGTAYQTKGKVKFGAQSYHATDMYVNHGGKRGYIDFVKD</sequence>
<dbReference type="EMBL" id="JBHUCX010000004">
    <property type="protein sequence ID" value="MFD1673370.1"/>
    <property type="molecule type" value="Genomic_DNA"/>
</dbReference>